<evidence type="ECO:0000259" key="1">
    <source>
        <dbReference type="Pfam" id="PF07589"/>
    </source>
</evidence>
<dbReference type="Pfam" id="PF07589">
    <property type="entry name" value="PEP-CTERM"/>
    <property type="match status" value="1"/>
</dbReference>
<accession>A0A3B0WPW3</accession>
<evidence type="ECO:0000313" key="2">
    <source>
        <dbReference type="EMBL" id="VAW46306.1"/>
    </source>
</evidence>
<reference evidence="2" key="1">
    <citation type="submission" date="2018-06" db="EMBL/GenBank/DDBJ databases">
        <authorList>
            <person name="Zhirakovskaya E."/>
        </authorList>
    </citation>
    <scope>NUCLEOTIDE SEQUENCE</scope>
</reference>
<organism evidence="2">
    <name type="scientific">hydrothermal vent metagenome</name>
    <dbReference type="NCBI Taxonomy" id="652676"/>
    <lineage>
        <taxon>unclassified sequences</taxon>
        <taxon>metagenomes</taxon>
        <taxon>ecological metagenomes</taxon>
    </lineage>
</organism>
<dbReference type="AlphaFoldDB" id="A0A3B0WPW3"/>
<dbReference type="NCBIfam" id="TIGR02595">
    <property type="entry name" value="PEP_CTERM"/>
    <property type="match status" value="1"/>
</dbReference>
<proteinExistence type="predicted"/>
<sequence length="251" mass="26466">MNKYQIFTGVLAFAMSTFSYASTFTMASPTGSAVSSGVTEVGGVVVDLIGSNGSRVISQMSADSLYKGYANSNPFLIGTQLGFDAGITDLLGGGISEAAFRFTLYDGDSSPGNFDAGQDNELFVNDVSFGFWGEAMTQRTDALGGELDSGDISLGFSDSQLDTGWFYSDDSTSLSALFDSIVSSEQLDFTLNDIDPLENYFDFTQGVDGSLINVGSGPVVTPIPEPSTYALMLGGLGLVGFMAARRRKKLV</sequence>
<gene>
    <name evidence="2" type="ORF">MNBD_GAMMA03-1775</name>
</gene>
<name>A0A3B0WPW3_9ZZZZ</name>
<feature type="domain" description="Ice-binding protein C-terminal" evidence="1">
    <location>
        <begin position="222"/>
        <end position="247"/>
    </location>
</feature>
<dbReference type="EMBL" id="UOFC01000093">
    <property type="protein sequence ID" value="VAW46306.1"/>
    <property type="molecule type" value="Genomic_DNA"/>
</dbReference>
<protein>
    <recommendedName>
        <fullName evidence="1">Ice-binding protein C-terminal domain-containing protein</fullName>
    </recommendedName>
</protein>
<dbReference type="InterPro" id="IPR013424">
    <property type="entry name" value="Ice-binding_C"/>
</dbReference>